<keyword evidence="2" id="KW-1185">Reference proteome</keyword>
<protein>
    <submittedName>
        <fullName evidence="1">Uncharacterized protein</fullName>
    </submittedName>
</protein>
<proteinExistence type="predicted"/>
<organism evidence="1 2">
    <name type="scientific">Chaenocephalus aceratus</name>
    <name type="common">Blackfin icefish</name>
    <name type="synonym">Chaenichthys aceratus</name>
    <dbReference type="NCBI Taxonomy" id="36190"/>
    <lineage>
        <taxon>Eukaryota</taxon>
        <taxon>Metazoa</taxon>
        <taxon>Chordata</taxon>
        <taxon>Craniata</taxon>
        <taxon>Vertebrata</taxon>
        <taxon>Euteleostomi</taxon>
        <taxon>Actinopterygii</taxon>
        <taxon>Neopterygii</taxon>
        <taxon>Teleostei</taxon>
        <taxon>Neoteleostei</taxon>
        <taxon>Acanthomorphata</taxon>
        <taxon>Eupercaria</taxon>
        <taxon>Perciformes</taxon>
        <taxon>Notothenioidei</taxon>
        <taxon>Channichthyidae</taxon>
        <taxon>Chaenocephalus</taxon>
    </lineage>
</organism>
<name>A0ACB9WPW2_CHAAC</name>
<comment type="caution">
    <text evidence="1">The sequence shown here is derived from an EMBL/GenBank/DDBJ whole genome shotgun (WGS) entry which is preliminary data.</text>
</comment>
<evidence type="ECO:0000313" key="1">
    <source>
        <dbReference type="EMBL" id="KAI4815252.1"/>
    </source>
</evidence>
<gene>
    <name evidence="1" type="ORF">KUCAC02_005405</name>
</gene>
<sequence length="74" mass="8481">FRAVCSYPLLVPAGCKDTCRTLKGTEMGGEAGEREGDEREGKKGNERMVEEWRKYGSEDGEQRRGQSKDRRREK</sequence>
<feature type="non-terminal residue" evidence="1">
    <location>
        <position position="74"/>
    </location>
</feature>
<evidence type="ECO:0000313" key="2">
    <source>
        <dbReference type="Proteomes" id="UP001057452"/>
    </source>
</evidence>
<dbReference type="Proteomes" id="UP001057452">
    <property type="component" value="Chromosome 13"/>
</dbReference>
<reference evidence="1" key="1">
    <citation type="submission" date="2022-05" db="EMBL/GenBank/DDBJ databases">
        <title>Chromosome-level genome of Chaenocephalus aceratus.</title>
        <authorList>
            <person name="Park H."/>
        </authorList>
    </citation>
    <scope>NUCLEOTIDE SEQUENCE</scope>
    <source>
        <strain evidence="1">KU_202001</strain>
    </source>
</reference>
<feature type="non-terminal residue" evidence="1">
    <location>
        <position position="1"/>
    </location>
</feature>
<accession>A0ACB9WPW2</accession>
<dbReference type="EMBL" id="CM043797">
    <property type="protein sequence ID" value="KAI4815252.1"/>
    <property type="molecule type" value="Genomic_DNA"/>
</dbReference>